<proteinExistence type="predicted"/>
<sequence length="85" mass="9904">MEINRFNKYQCPCCGYYTLETQPDNTFQLCPVCYWEDDGIQLHDLDYTGGANRVSLNQARENFKNFGAIEEQFKALVRAPNEDEL</sequence>
<evidence type="ECO:0000259" key="1">
    <source>
        <dbReference type="Pfam" id="PF14206"/>
    </source>
</evidence>
<gene>
    <name evidence="2" type="ORF">GO493_06805</name>
</gene>
<keyword evidence="3" id="KW-1185">Reference proteome</keyword>
<evidence type="ECO:0000313" key="2">
    <source>
        <dbReference type="EMBL" id="MVT07965.1"/>
    </source>
</evidence>
<keyword evidence="2" id="KW-0378">Hydrolase</keyword>
<comment type="caution">
    <text evidence="2">The sequence shown here is derived from an EMBL/GenBank/DDBJ whole genome shotgun (WGS) entry which is preliminary data.</text>
</comment>
<dbReference type="GO" id="GO:0016787">
    <property type="term" value="F:hydrolase activity"/>
    <property type="evidence" value="ECO:0007669"/>
    <property type="project" value="UniProtKB-KW"/>
</dbReference>
<dbReference type="SUPFAM" id="SSF57802">
    <property type="entry name" value="Rubredoxin-like"/>
    <property type="match status" value="1"/>
</dbReference>
<evidence type="ECO:0000313" key="3">
    <source>
        <dbReference type="Proteomes" id="UP000461730"/>
    </source>
</evidence>
<dbReference type="Pfam" id="PF14206">
    <property type="entry name" value="Cys_rich_CPCC"/>
    <property type="match status" value="1"/>
</dbReference>
<dbReference type="Proteomes" id="UP000461730">
    <property type="component" value="Unassembled WGS sequence"/>
</dbReference>
<dbReference type="AlphaFoldDB" id="A0A7K1U1R1"/>
<protein>
    <submittedName>
        <fullName evidence="2">Hydrolase</fullName>
    </submittedName>
</protein>
<reference evidence="2 3" key="1">
    <citation type="submission" date="2019-12" db="EMBL/GenBank/DDBJ databases">
        <title>Chitinophaga sp. strain ysch24 (GDMCC 1.1355), whole genome shotgun sequence.</title>
        <authorList>
            <person name="Zhang X."/>
        </authorList>
    </citation>
    <scope>NUCLEOTIDE SEQUENCE [LARGE SCALE GENOMIC DNA]</scope>
    <source>
        <strain evidence="3">ysch24</strain>
    </source>
</reference>
<feature type="domain" description="Cysteine-rich CPCC" evidence="1">
    <location>
        <begin position="9"/>
        <end position="84"/>
    </location>
</feature>
<dbReference type="EMBL" id="WRXN01000002">
    <property type="protein sequence ID" value="MVT07965.1"/>
    <property type="molecule type" value="Genomic_DNA"/>
</dbReference>
<dbReference type="RefSeq" id="WP_157305386.1">
    <property type="nucleotide sequence ID" value="NZ_WRXN01000002.1"/>
</dbReference>
<organism evidence="2 3">
    <name type="scientific">Chitinophaga tropicalis</name>
    <dbReference type="NCBI Taxonomy" id="2683588"/>
    <lineage>
        <taxon>Bacteria</taxon>
        <taxon>Pseudomonadati</taxon>
        <taxon>Bacteroidota</taxon>
        <taxon>Chitinophagia</taxon>
        <taxon>Chitinophagales</taxon>
        <taxon>Chitinophagaceae</taxon>
        <taxon>Chitinophaga</taxon>
    </lineage>
</organism>
<dbReference type="InterPro" id="IPR025983">
    <property type="entry name" value="Cys_rich_CPCC"/>
</dbReference>
<accession>A0A7K1U1R1</accession>
<name>A0A7K1U1R1_9BACT</name>